<reference evidence="1 2" key="1">
    <citation type="journal article" date="2018" name="Front. Plant Sci.">
        <title>Red Clover (Trifolium pratense) and Zigzag Clover (T. medium) - A Picture of Genomic Similarities and Differences.</title>
        <authorList>
            <person name="Dluhosova J."/>
            <person name="Istvanek J."/>
            <person name="Nedelnik J."/>
            <person name="Repkova J."/>
        </authorList>
    </citation>
    <scope>NUCLEOTIDE SEQUENCE [LARGE SCALE GENOMIC DNA]</scope>
    <source>
        <strain evidence="2">cv. 10/8</strain>
        <tissue evidence="1">Leaf</tissue>
    </source>
</reference>
<comment type="caution">
    <text evidence="1">The sequence shown here is derived from an EMBL/GenBank/DDBJ whole genome shotgun (WGS) entry which is preliminary data.</text>
</comment>
<dbReference type="Proteomes" id="UP000265520">
    <property type="component" value="Unassembled WGS sequence"/>
</dbReference>
<proteinExistence type="predicted"/>
<dbReference type="EMBL" id="LXQA010144743">
    <property type="protein sequence ID" value="MCI25001.1"/>
    <property type="molecule type" value="Genomic_DNA"/>
</dbReference>
<sequence>IIMDDSNACKDNRHEVDIKIGKQPKVEEQRNVDAKTGDEPPKVVAPKVDVAHKVDFCIEFTTERKFDDREQMLSWVRDLSFKLGFVAVIAKSDNGGNGRKGFVTLRF</sequence>
<protein>
    <submittedName>
        <fullName evidence="1">FAR1-related protein</fullName>
    </submittedName>
</protein>
<evidence type="ECO:0000313" key="2">
    <source>
        <dbReference type="Proteomes" id="UP000265520"/>
    </source>
</evidence>
<evidence type="ECO:0000313" key="1">
    <source>
        <dbReference type="EMBL" id="MCI25001.1"/>
    </source>
</evidence>
<feature type="non-terminal residue" evidence="1">
    <location>
        <position position="1"/>
    </location>
</feature>
<accession>A0A392QKT3</accession>
<keyword evidence="2" id="KW-1185">Reference proteome</keyword>
<dbReference type="AlphaFoldDB" id="A0A392QKT3"/>
<organism evidence="1 2">
    <name type="scientific">Trifolium medium</name>
    <dbReference type="NCBI Taxonomy" id="97028"/>
    <lineage>
        <taxon>Eukaryota</taxon>
        <taxon>Viridiplantae</taxon>
        <taxon>Streptophyta</taxon>
        <taxon>Embryophyta</taxon>
        <taxon>Tracheophyta</taxon>
        <taxon>Spermatophyta</taxon>
        <taxon>Magnoliopsida</taxon>
        <taxon>eudicotyledons</taxon>
        <taxon>Gunneridae</taxon>
        <taxon>Pentapetalae</taxon>
        <taxon>rosids</taxon>
        <taxon>fabids</taxon>
        <taxon>Fabales</taxon>
        <taxon>Fabaceae</taxon>
        <taxon>Papilionoideae</taxon>
        <taxon>50 kb inversion clade</taxon>
        <taxon>NPAAA clade</taxon>
        <taxon>Hologalegina</taxon>
        <taxon>IRL clade</taxon>
        <taxon>Trifolieae</taxon>
        <taxon>Trifolium</taxon>
    </lineage>
</organism>
<name>A0A392QKT3_9FABA</name>